<evidence type="ECO:0000259" key="1">
    <source>
        <dbReference type="Pfam" id="PF06985"/>
    </source>
</evidence>
<organism evidence="2 3">
    <name type="scientific">Dactylonectria estremocensis</name>
    <dbReference type="NCBI Taxonomy" id="1079267"/>
    <lineage>
        <taxon>Eukaryota</taxon>
        <taxon>Fungi</taxon>
        <taxon>Dikarya</taxon>
        <taxon>Ascomycota</taxon>
        <taxon>Pezizomycotina</taxon>
        <taxon>Sordariomycetes</taxon>
        <taxon>Hypocreomycetidae</taxon>
        <taxon>Hypocreales</taxon>
        <taxon>Nectriaceae</taxon>
        <taxon>Dactylonectria</taxon>
    </lineage>
</organism>
<dbReference type="Proteomes" id="UP000717696">
    <property type="component" value="Unassembled WGS sequence"/>
</dbReference>
<dbReference type="Pfam" id="PF26639">
    <property type="entry name" value="Het-6_barrel"/>
    <property type="match status" value="1"/>
</dbReference>
<dbReference type="AlphaFoldDB" id="A0A9P9IMW2"/>
<name>A0A9P9IMW2_9HYPO</name>
<proteinExistence type="predicted"/>
<keyword evidence="3" id="KW-1185">Reference proteome</keyword>
<reference evidence="2" key="1">
    <citation type="journal article" date="2021" name="Nat. Commun.">
        <title>Genetic determinants of endophytism in the Arabidopsis root mycobiome.</title>
        <authorList>
            <person name="Mesny F."/>
            <person name="Miyauchi S."/>
            <person name="Thiergart T."/>
            <person name="Pickel B."/>
            <person name="Atanasova L."/>
            <person name="Karlsson M."/>
            <person name="Huettel B."/>
            <person name="Barry K.W."/>
            <person name="Haridas S."/>
            <person name="Chen C."/>
            <person name="Bauer D."/>
            <person name="Andreopoulos W."/>
            <person name="Pangilinan J."/>
            <person name="LaButti K."/>
            <person name="Riley R."/>
            <person name="Lipzen A."/>
            <person name="Clum A."/>
            <person name="Drula E."/>
            <person name="Henrissat B."/>
            <person name="Kohler A."/>
            <person name="Grigoriev I.V."/>
            <person name="Martin F.M."/>
            <person name="Hacquard S."/>
        </authorList>
    </citation>
    <scope>NUCLEOTIDE SEQUENCE</scope>
    <source>
        <strain evidence="2">MPI-CAGE-AT-0021</strain>
    </source>
</reference>
<dbReference type="PANTHER" id="PTHR24148:SF73">
    <property type="entry name" value="HET DOMAIN PROTEIN (AFU_ORTHOLOGUE AFUA_8G01020)"/>
    <property type="match status" value="1"/>
</dbReference>
<dbReference type="EMBL" id="JAGMUU010000023">
    <property type="protein sequence ID" value="KAH7126392.1"/>
    <property type="molecule type" value="Genomic_DNA"/>
</dbReference>
<protein>
    <submittedName>
        <fullName evidence="2">Heterokaryon incompatibility protein-domain-containing protein</fullName>
    </submittedName>
</protein>
<evidence type="ECO:0000313" key="3">
    <source>
        <dbReference type="Proteomes" id="UP000717696"/>
    </source>
</evidence>
<dbReference type="OrthoDB" id="3548654at2759"/>
<dbReference type="InterPro" id="IPR010730">
    <property type="entry name" value="HET"/>
</dbReference>
<gene>
    <name evidence="2" type="ORF">B0J13DRAFT_565445</name>
</gene>
<comment type="caution">
    <text evidence="2">The sequence shown here is derived from an EMBL/GenBank/DDBJ whole genome shotgun (WGS) entry which is preliminary data.</text>
</comment>
<dbReference type="InterPro" id="IPR052895">
    <property type="entry name" value="HetReg/Transcr_Mod"/>
</dbReference>
<sequence length="643" mass="71855">MSSPKCKNYLTSFNLSDQVQTMSQPTTPLRGSLYSTLRLTQHRDIRLLKVVPENRGVVECNIEVVNLDDSPGYTAISYTWGPSTNEEAARGISSQPSRPISCNSHTILVTESLYNLLLRVRDYGIPASRHLWIDALCIDQDNPLERTSQVTMMANIYHSASTVLVWLGEEDEDAGRSFRLIGILGKHCRDCLALITPQKLTQRDEEVTELLGREFDVSYWNSLAKFWQRRYFTRAWIVQEISLARKAIAICGSHVVDWECVINVSRFLTVTSWTRWVSARLGIGTPATHLFNYMVPTIVNANKRARDMGDKNIMLYSLIRGRRFTASDPRDKVYAFLGVAGDSVKGKPRFAPIYGERSVVDTYTSAAIQLLEDSDDMLLLTCSEGEQFQKISPLPSWVPDWSCSRGLGLGITGYKRYSAAGSLLRSLSIDEASLTLTVKGFKVDDIIAKGASKSEIISETDIMNWLCIVQAMPQVYHTGQSRSEVFWRTLITDTGGTPPCHPAPAAFGQGFVLWLTSQYRKVIDEKKNGQTSQLMDEVISTVTGSSSFLQEAHHKQDADDYETTLYHAGHLRPFLTRKNYIGVGSESLTGGNSVWIVCGSPVPLILREADPGTFRILGGSYLHGFMKGEALEENIQFQNVKII</sequence>
<accession>A0A9P9IMW2</accession>
<evidence type="ECO:0000313" key="2">
    <source>
        <dbReference type="EMBL" id="KAH7126392.1"/>
    </source>
</evidence>
<feature type="domain" description="Heterokaryon incompatibility" evidence="1">
    <location>
        <begin position="73"/>
        <end position="240"/>
    </location>
</feature>
<dbReference type="PANTHER" id="PTHR24148">
    <property type="entry name" value="ANKYRIN REPEAT DOMAIN-CONTAINING PROTEIN 39 HOMOLOG-RELATED"/>
    <property type="match status" value="1"/>
</dbReference>
<dbReference type="Pfam" id="PF06985">
    <property type="entry name" value="HET"/>
    <property type="match status" value="1"/>
</dbReference>